<dbReference type="EMBL" id="BARS01037111">
    <property type="protein sequence ID" value="GAG22570.1"/>
    <property type="molecule type" value="Genomic_DNA"/>
</dbReference>
<organism evidence="1">
    <name type="scientific">marine sediment metagenome</name>
    <dbReference type="NCBI Taxonomy" id="412755"/>
    <lineage>
        <taxon>unclassified sequences</taxon>
        <taxon>metagenomes</taxon>
        <taxon>ecological metagenomes</taxon>
    </lineage>
</organism>
<reference evidence="1" key="1">
    <citation type="journal article" date="2014" name="Front. Microbiol.">
        <title>High frequency of phylogenetically diverse reductive dehalogenase-homologous genes in deep subseafloor sedimentary metagenomes.</title>
        <authorList>
            <person name="Kawai M."/>
            <person name="Futagami T."/>
            <person name="Toyoda A."/>
            <person name="Takaki Y."/>
            <person name="Nishi S."/>
            <person name="Hori S."/>
            <person name="Arai W."/>
            <person name="Tsubouchi T."/>
            <person name="Morono Y."/>
            <person name="Uchiyama I."/>
            <person name="Ito T."/>
            <person name="Fujiyama A."/>
            <person name="Inagaki F."/>
            <person name="Takami H."/>
        </authorList>
    </citation>
    <scope>NUCLEOTIDE SEQUENCE</scope>
    <source>
        <strain evidence="1">Expedition CK06-06</strain>
    </source>
</reference>
<sequence length="98" mass="11436">MRIDKESLLPGSEEHVIRLKPLTVIRGTVTDIESDEPVDNFHIIEGVFWSGRDEVWWNRGDSMQFTSERYEIRLDDQRPGSQIRVEADGYQPAVSERF</sequence>
<feature type="non-terminal residue" evidence="1">
    <location>
        <position position="98"/>
    </location>
</feature>
<proteinExistence type="predicted"/>
<name>X0VWB4_9ZZZZ</name>
<comment type="caution">
    <text evidence="1">The sequence shown here is derived from an EMBL/GenBank/DDBJ whole genome shotgun (WGS) entry which is preliminary data.</text>
</comment>
<dbReference type="AlphaFoldDB" id="X0VWB4"/>
<gene>
    <name evidence="1" type="ORF">S01H1_56939</name>
</gene>
<protein>
    <submittedName>
        <fullName evidence="1">Uncharacterized protein</fullName>
    </submittedName>
</protein>
<evidence type="ECO:0000313" key="1">
    <source>
        <dbReference type="EMBL" id="GAG22570.1"/>
    </source>
</evidence>
<accession>X0VWB4</accession>